<dbReference type="SMART" id="SM00382">
    <property type="entry name" value="AAA"/>
    <property type="match status" value="1"/>
</dbReference>
<protein>
    <submittedName>
        <fullName evidence="6">ATP-binding cassette domain-containing protein</fullName>
    </submittedName>
</protein>
<keyword evidence="7" id="KW-1185">Reference proteome</keyword>
<dbReference type="InterPro" id="IPR003439">
    <property type="entry name" value="ABC_transporter-like_ATP-bd"/>
</dbReference>
<dbReference type="EMBL" id="BAABID010000015">
    <property type="protein sequence ID" value="GAA4733926.1"/>
    <property type="molecule type" value="Genomic_DNA"/>
</dbReference>
<sequence>MAGSDLVSGGRLRREADPAGSALRGIRPWPVLPRLGAMSTLEVRDLTRTFGDLRAVDGVSFAARDGMLTGFVGSNGAGKTSTMRMMMGVLAITSGEVLLDGAPVTRADRRTFGYMPEERGLYPKQPALDQLVYLARLRGIPAAQARTEAMDHLERLGLGERAKDHVEKLSLGNQQRVQITAALMGRPRALILDEPFSGLDPSAVDDMVDLLREHTARGVPVLFSSHQLDLVERLCERLVILRGGRVVADGTPADLQSTGTVRHRLVLGGDAGWVRGVPGVHAVDVDGTTALVELVDDAAAQRLLASALERGTVHELSPVRPSLAQIYREVTS</sequence>
<evidence type="ECO:0000256" key="2">
    <source>
        <dbReference type="ARBA" id="ARBA00022448"/>
    </source>
</evidence>
<name>A0ABP8YPW6_9MICO</name>
<keyword evidence="2" id="KW-0813">Transport</keyword>
<keyword evidence="3" id="KW-0547">Nucleotide-binding</keyword>
<dbReference type="Proteomes" id="UP001500956">
    <property type="component" value="Unassembled WGS sequence"/>
</dbReference>
<dbReference type="PANTHER" id="PTHR43335:SF4">
    <property type="entry name" value="ABC TRANSPORTER, ATP-BINDING PROTEIN"/>
    <property type="match status" value="1"/>
</dbReference>
<organism evidence="6 7">
    <name type="scientific">Isoptericola chiayiensis</name>
    <dbReference type="NCBI Taxonomy" id="579446"/>
    <lineage>
        <taxon>Bacteria</taxon>
        <taxon>Bacillati</taxon>
        <taxon>Actinomycetota</taxon>
        <taxon>Actinomycetes</taxon>
        <taxon>Micrococcales</taxon>
        <taxon>Promicromonosporaceae</taxon>
        <taxon>Isoptericola</taxon>
    </lineage>
</organism>
<dbReference type="GO" id="GO:0005524">
    <property type="term" value="F:ATP binding"/>
    <property type="evidence" value="ECO:0007669"/>
    <property type="project" value="UniProtKB-KW"/>
</dbReference>
<comment type="caution">
    <text evidence="6">The sequence shown here is derived from an EMBL/GenBank/DDBJ whole genome shotgun (WGS) entry which is preliminary data.</text>
</comment>
<dbReference type="Gene3D" id="3.40.50.300">
    <property type="entry name" value="P-loop containing nucleotide triphosphate hydrolases"/>
    <property type="match status" value="1"/>
</dbReference>
<evidence type="ECO:0000256" key="3">
    <source>
        <dbReference type="ARBA" id="ARBA00022741"/>
    </source>
</evidence>
<dbReference type="PROSITE" id="PS50893">
    <property type="entry name" value="ABC_TRANSPORTER_2"/>
    <property type="match status" value="1"/>
</dbReference>
<comment type="similarity">
    <text evidence="1">Belongs to the ABC transporter superfamily.</text>
</comment>
<dbReference type="PANTHER" id="PTHR43335">
    <property type="entry name" value="ABC TRANSPORTER, ATP-BINDING PROTEIN"/>
    <property type="match status" value="1"/>
</dbReference>
<dbReference type="Pfam" id="PF13732">
    <property type="entry name" value="DrrA1-3_C"/>
    <property type="match status" value="1"/>
</dbReference>
<accession>A0ABP8YPW6</accession>
<dbReference type="SUPFAM" id="SSF52540">
    <property type="entry name" value="P-loop containing nucleoside triphosphate hydrolases"/>
    <property type="match status" value="1"/>
</dbReference>
<evidence type="ECO:0000259" key="5">
    <source>
        <dbReference type="PROSITE" id="PS50893"/>
    </source>
</evidence>
<dbReference type="Pfam" id="PF00005">
    <property type="entry name" value="ABC_tran"/>
    <property type="match status" value="1"/>
</dbReference>
<dbReference type="InterPro" id="IPR003593">
    <property type="entry name" value="AAA+_ATPase"/>
</dbReference>
<dbReference type="InterPro" id="IPR025302">
    <property type="entry name" value="DrrA1/2-like_C"/>
</dbReference>
<reference evidence="7" key="1">
    <citation type="journal article" date="2019" name="Int. J. Syst. Evol. Microbiol.">
        <title>The Global Catalogue of Microorganisms (GCM) 10K type strain sequencing project: providing services to taxonomists for standard genome sequencing and annotation.</title>
        <authorList>
            <consortium name="The Broad Institute Genomics Platform"/>
            <consortium name="The Broad Institute Genome Sequencing Center for Infectious Disease"/>
            <person name="Wu L."/>
            <person name="Ma J."/>
        </authorList>
    </citation>
    <scope>NUCLEOTIDE SEQUENCE [LARGE SCALE GENOMIC DNA]</scope>
    <source>
        <strain evidence="7">JCM 18063</strain>
    </source>
</reference>
<evidence type="ECO:0000313" key="7">
    <source>
        <dbReference type="Proteomes" id="UP001500956"/>
    </source>
</evidence>
<keyword evidence="4 6" id="KW-0067">ATP-binding</keyword>
<evidence type="ECO:0000313" key="6">
    <source>
        <dbReference type="EMBL" id="GAA4733926.1"/>
    </source>
</evidence>
<dbReference type="InterPro" id="IPR027417">
    <property type="entry name" value="P-loop_NTPase"/>
</dbReference>
<proteinExistence type="inferred from homology"/>
<evidence type="ECO:0000256" key="1">
    <source>
        <dbReference type="ARBA" id="ARBA00005417"/>
    </source>
</evidence>
<feature type="domain" description="ABC transporter" evidence="5">
    <location>
        <begin position="41"/>
        <end position="268"/>
    </location>
</feature>
<evidence type="ECO:0000256" key="4">
    <source>
        <dbReference type="ARBA" id="ARBA00022840"/>
    </source>
</evidence>
<gene>
    <name evidence="6" type="ORF">GCM10023216_28090</name>
</gene>